<evidence type="ECO:0000259" key="1">
    <source>
        <dbReference type="Pfam" id="PF13340"/>
    </source>
</evidence>
<protein>
    <submittedName>
        <fullName evidence="2">Transposase</fullName>
    </submittedName>
</protein>
<comment type="caution">
    <text evidence="2">The sequence shown here is derived from an EMBL/GenBank/DDBJ whole genome shotgun (WGS) entry which is preliminary data.</text>
</comment>
<dbReference type="Proteomes" id="UP001328733">
    <property type="component" value="Unassembled WGS sequence"/>
</dbReference>
<reference evidence="2 3" key="1">
    <citation type="submission" date="2024-01" db="EMBL/GenBank/DDBJ databases">
        <title>Genomic insights into the taxonomy and metabolism of the cyanobacterium Pannus brasiliensis CCIBt3594.</title>
        <authorList>
            <person name="Machado M."/>
            <person name="Botero N.B."/>
            <person name="Andreote A.P.D."/>
            <person name="Feitosa A.M.T."/>
            <person name="Popin R."/>
            <person name="Sivonen K."/>
            <person name="Fiore M.F."/>
        </authorList>
    </citation>
    <scope>NUCLEOTIDE SEQUENCE [LARGE SCALE GENOMIC DNA]</scope>
    <source>
        <strain evidence="2 3">CCIBt3594</strain>
    </source>
</reference>
<dbReference type="InterPro" id="IPR025161">
    <property type="entry name" value="IS402-like_dom"/>
</dbReference>
<evidence type="ECO:0000313" key="2">
    <source>
        <dbReference type="EMBL" id="MEG3437326.1"/>
    </source>
</evidence>
<dbReference type="EMBL" id="JBAFSM010000014">
    <property type="protein sequence ID" value="MEG3437326.1"/>
    <property type="molecule type" value="Genomic_DNA"/>
</dbReference>
<keyword evidence="3" id="KW-1185">Reference proteome</keyword>
<dbReference type="PANTHER" id="PTHR30007:SF0">
    <property type="entry name" value="TRANSPOSASE"/>
    <property type="match status" value="1"/>
</dbReference>
<dbReference type="RefSeq" id="WP_332864807.1">
    <property type="nucleotide sequence ID" value="NZ_JBAFSM010000014.1"/>
</dbReference>
<dbReference type="Pfam" id="PF13340">
    <property type="entry name" value="DUF4096"/>
    <property type="match status" value="1"/>
</dbReference>
<sequence>MERKPYPSDLTDDEWKILKPFIPDHQGAGRPHTVNIQEILNTIFYRVDNGIKWRAIPHDLPSWSTIYDYYRRWVRTGLWKKINAHLVKLVRRSEGRDEEPSLANVVLPNQEINGQGIGTSRNLK</sequence>
<dbReference type="PANTHER" id="PTHR30007">
    <property type="entry name" value="PHP DOMAIN PROTEIN"/>
    <property type="match status" value="1"/>
</dbReference>
<name>A0AAW9QU41_9CHRO</name>
<proteinExistence type="predicted"/>
<dbReference type="AlphaFoldDB" id="A0AAW9QU41"/>
<evidence type="ECO:0000313" key="3">
    <source>
        <dbReference type="Proteomes" id="UP001328733"/>
    </source>
</evidence>
<feature type="domain" description="Insertion element IS402-like" evidence="1">
    <location>
        <begin position="10"/>
        <end position="82"/>
    </location>
</feature>
<gene>
    <name evidence="2" type="ORF">V0288_09365</name>
</gene>
<accession>A0AAW9QU41</accession>
<organism evidence="2 3">
    <name type="scientific">Pannus brasiliensis CCIBt3594</name>
    <dbReference type="NCBI Taxonomy" id="1427578"/>
    <lineage>
        <taxon>Bacteria</taxon>
        <taxon>Bacillati</taxon>
        <taxon>Cyanobacteriota</taxon>
        <taxon>Cyanophyceae</taxon>
        <taxon>Oscillatoriophycideae</taxon>
        <taxon>Chroococcales</taxon>
        <taxon>Microcystaceae</taxon>
        <taxon>Pannus</taxon>
    </lineage>
</organism>